<evidence type="ECO:0000313" key="3">
    <source>
        <dbReference type="Proteomes" id="UP000651475"/>
    </source>
</evidence>
<dbReference type="Gene3D" id="2.120.10.30">
    <property type="entry name" value="TolB, C-terminal domain"/>
    <property type="match status" value="1"/>
</dbReference>
<dbReference type="RefSeq" id="WP_186929693.1">
    <property type="nucleotide sequence ID" value="NZ_JACOOJ010000013.1"/>
</dbReference>
<dbReference type="InterPro" id="IPR011042">
    <property type="entry name" value="6-blade_b-propeller_TolB-like"/>
</dbReference>
<proteinExistence type="predicted"/>
<protein>
    <submittedName>
        <fullName evidence="2">6-bladed beta-propeller</fullName>
    </submittedName>
</protein>
<feature type="transmembrane region" description="Helical" evidence="1">
    <location>
        <begin position="32"/>
        <end position="51"/>
    </location>
</feature>
<keyword evidence="1" id="KW-1133">Transmembrane helix</keyword>
<dbReference type="EMBL" id="JACOOJ010000013">
    <property type="protein sequence ID" value="MBC5632937.1"/>
    <property type="molecule type" value="Genomic_DNA"/>
</dbReference>
<sequence>MEEIETRSKRTVEEKEKLREEKDIKKCIMKKNILATCVVILLMMSGCQLSMDKQTILPVLDLGATIGYSVPDTFVWNNVAKRVSYLPVSTTDSVLLALARPVYIGKDFHYMVDHKTSTVFRMDKKGKIISSFSKKGQGPGEYVDLTYVHVEPENRMVCVYDQKRNKYIMYDLDGNFIHEISFAEKKINTPLLITSDYALVKGVDSGSECKLYLTDKTFNIEKGIFPLDMSLTDMERLCLIWRINYCRNRDQAIVHYADEDTVFTVTKGGISPICILEKGAYKLPPEKAKELLAGDSPYLQAMGLSLISNYYVVSYLFKNKSYDEIWDKANNRILSRFSNEGGKFGIPFRLPNGKKTWINTRSLYIDSNAVAFSIGADVASEGGVPGVDEDGNPVLVIMEL</sequence>
<dbReference type="Pfam" id="PF17170">
    <property type="entry name" value="DUF5128"/>
    <property type="match status" value="1"/>
</dbReference>
<dbReference type="Proteomes" id="UP000651475">
    <property type="component" value="Unassembled WGS sequence"/>
</dbReference>
<keyword evidence="1" id="KW-0812">Transmembrane</keyword>
<comment type="caution">
    <text evidence="2">The sequence shown here is derived from an EMBL/GenBank/DDBJ whole genome shotgun (WGS) entry which is preliminary data.</text>
</comment>
<keyword evidence="3" id="KW-1185">Reference proteome</keyword>
<name>A0ABR7DPU5_9BACT</name>
<reference evidence="2 3" key="1">
    <citation type="submission" date="2020-08" db="EMBL/GenBank/DDBJ databases">
        <title>Genome public.</title>
        <authorList>
            <person name="Liu C."/>
            <person name="Sun Q."/>
        </authorList>
    </citation>
    <scope>NUCLEOTIDE SEQUENCE [LARGE SCALE GENOMIC DNA]</scope>
    <source>
        <strain evidence="2 3">NSJ-79</strain>
    </source>
</reference>
<gene>
    <name evidence="2" type="ORF">H8S65_09170</name>
</gene>
<accession>A0ABR7DPU5</accession>
<evidence type="ECO:0000256" key="1">
    <source>
        <dbReference type="SAM" id="Phobius"/>
    </source>
</evidence>
<evidence type="ECO:0000313" key="2">
    <source>
        <dbReference type="EMBL" id="MBC5632937.1"/>
    </source>
</evidence>
<organism evidence="2 3">
    <name type="scientific">Parabacteroides hominis</name>
    <dbReference type="NCBI Taxonomy" id="2763057"/>
    <lineage>
        <taxon>Bacteria</taxon>
        <taxon>Pseudomonadati</taxon>
        <taxon>Bacteroidota</taxon>
        <taxon>Bacteroidia</taxon>
        <taxon>Bacteroidales</taxon>
        <taxon>Tannerellaceae</taxon>
        <taxon>Parabacteroides</taxon>
    </lineage>
</organism>
<keyword evidence="1" id="KW-0472">Membrane</keyword>